<gene>
    <name evidence="2" type="ORF">JCM14722_18720</name>
</gene>
<dbReference type="Pfam" id="PF25181">
    <property type="entry name" value="Phage_Bbp19"/>
    <property type="match status" value="1"/>
</dbReference>
<dbReference type="RefSeq" id="WP_264981239.1">
    <property type="nucleotide sequence ID" value="NZ_AP026708.1"/>
</dbReference>
<sequence length="76" mass="8912">MPDHNPLELHRAYRRLFDCADGRTVMADLEQRGCFSRSSFSTDKGRTAFNEGRRSLVLHVKHMIDETNFITKENER</sequence>
<protein>
    <recommendedName>
        <fullName evidence="1">Bbp19-like phage domain-containing protein</fullName>
    </recommendedName>
</protein>
<proteinExistence type="predicted"/>
<dbReference type="InterPro" id="IPR057447">
    <property type="entry name" value="Bbp19-like_phage"/>
</dbReference>
<evidence type="ECO:0000313" key="3">
    <source>
        <dbReference type="Proteomes" id="UP001061361"/>
    </source>
</evidence>
<feature type="domain" description="Bbp19-like phage" evidence="1">
    <location>
        <begin position="13"/>
        <end position="65"/>
    </location>
</feature>
<keyword evidence="3" id="KW-1185">Reference proteome</keyword>
<dbReference type="EMBL" id="AP026708">
    <property type="protein sequence ID" value="BDQ34330.1"/>
    <property type="molecule type" value="Genomic_DNA"/>
</dbReference>
<reference evidence="2" key="1">
    <citation type="submission" date="2022-08" db="EMBL/GenBank/DDBJ databases">
        <title>Genome Sequence of the sulphate-reducing bacterium, Pseudodesulfovibrio portus JCM14722.</title>
        <authorList>
            <person name="Kondo R."/>
            <person name="Kataoka T."/>
        </authorList>
    </citation>
    <scope>NUCLEOTIDE SEQUENCE</scope>
    <source>
        <strain evidence="2">JCM 14722</strain>
    </source>
</reference>
<accession>A0ABM8ASA2</accession>
<organism evidence="2 3">
    <name type="scientific">Pseudodesulfovibrio portus</name>
    <dbReference type="NCBI Taxonomy" id="231439"/>
    <lineage>
        <taxon>Bacteria</taxon>
        <taxon>Pseudomonadati</taxon>
        <taxon>Thermodesulfobacteriota</taxon>
        <taxon>Desulfovibrionia</taxon>
        <taxon>Desulfovibrionales</taxon>
        <taxon>Desulfovibrionaceae</taxon>
    </lineage>
</organism>
<dbReference type="Proteomes" id="UP001061361">
    <property type="component" value="Chromosome"/>
</dbReference>
<name>A0ABM8ASA2_9BACT</name>
<evidence type="ECO:0000313" key="2">
    <source>
        <dbReference type="EMBL" id="BDQ34330.1"/>
    </source>
</evidence>
<evidence type="ECO:0000259" key="1">
    <source>
        <dbReference type="Pfam" id="PF25181"/>
    </source>
</evidence>